<name>A0A1W1BRP8_9ZZZZ</name>
<dbReference type="EMBL" id="FPHC01000039">
    <property type="protein sequence ID" value="SFV56131.1"/>
    <property type="molecule type" value="Genomic_DNA"/>
</dbReference>
<dbReference type="InterPro" id="IPR021799">
    <property type="entry name" value="PIN-like_prokaryotic"/>
</dbReference>
<dbReference type="Pfam" id="PF11848">
    <property type="entry name" value="DUF3368"/>
    <property type="match status" value="1"/>
</dbReference>
<dbReference type="PANTHER" id="PTHR39550">
    <property type="entry name" value="SLL0658 PROTEIN"/>
    <property type="match status" value="1"/>
</dbReference>
<dbReference type="SUPFAM" id="SSF88723">
    <property type="entry name" value="PIN domain-like"/>
    <property type="match status" value="1"/>
</dbReference>
<gene>
    <name evidence="1" type="ORF">MNB_SV-6-1655</name>
</gene>
<organism evidence="1">
    <name type="scientific">hydrothermal vent metagenome</name>
    <dbReference type="NCBI Taxonomy" id="652676"/>
    <lineage>
        <taxon>unclassified sequences</taxon>
        <taxon>metagenomes</taxon>
        <taxon>ecological metagenomes</taxon>
    </lineage>
</organism>
<evidence type="ECO:0008006" key="2">
    <source>
        <dbReference type="Google" id="ProtNLM"/>
    </source>
</evidence>
<dbReference type="AlphaFoldDB" id="A0A1W1BRP8"/>
<dbReference type="InterPro" id="IPR029060">
    <property type="entry name" value="PIN-like_dom_sf"/>
</dbReference>
<proteinExistence type="predicted"/>
<dbReference type="PANTHER" id="PTHR39550:SF1">
    <property type="entry name" value="SLL0658 PROTEIN"/>
    <property type="match status" value="1"/>
</dbReference>
<sequence>MIISDATILITLINIDEFRVLKLFVEKIVIPYEVYSEVSRIASAKKYIDTQIDKLYILVESYEDSQLFKEINYLLDAGESASITLAIERNLPLIIDEKKGRKFAQKQGVEIVGLVGILRFLYSDGRLSKEEIVEIIVKLNESDFRISSKLLDLILA</sequence>
<reference evidence="1" key="1">
    <citation type="submission" date="2016-10" db="EMBL/GenBank/DDBJ databases">
        <authorList>
            <person name="de Groot N.N."/>
        </authorList>
    </citation>
    <scope>NUCLEOTIDE SEQUENCE</scope>
</reference>
<evidence type="ECO:0000313" key="1">
    <source>
        <dbReference type="EMBL" id="SFV56131.1"/>
    </source>
</evidence>
<accession>A0A1W1BRP8</accession>
<protein>
    <recommendedName>
        <fullName evidence="2">DUF3368 domain-containing protein</fullName>
    </recommendedName>
</protein>